<comment type="pathway">
    <text evidence="3">Hormone biosynthesis.</text>
</comment>
<dbReference type="GO" id="GO:0051537">
    <property type="term" value="F:2 iron, 2 sulfur cluster binding"/>
    <property type="evidence" value="ECO:0007669"/>
    <property type="project" value="UniProtKB-KW"/>
</dbReference>
<keyword evidence="13" id="KW-0753">Steroid metabolism</keyword>
<dbReference type="OrthoDB" id="5243643at2"/>
<dbReference type="GO" id="GO:0008203">
    <property type="term" value="P:cholesterol metabolic process"/>
    <property type="evidence" value="ECO:0007669"/>
    <property type="project" value="InterPro"/>
</dbReference>
<dbReference type="Pfam" id="PF00355">
    <property type="entry name" value="Rieske"/>
    <property type="match status" value="1"/>
</dbReference>
<accession>A0A3Q9G2N5</accession>
<proteinExistence type="inferred from homology"/>
<dbReference type="InterPro" id="IPR045605">
    <property type="entry name" value="KshA-like_C"/>
</dbReference>
<evidence type="ECO:0000256" key="13">
    <source>
        <dbReference type="ARBA" id="ARBA00023221"/>
    </source>
</evidence>
<comment type="cofactor">
    <cofactor evidence="1">
        <name>Fe cation</name>
        <dbReference type="ChEBI" id="CHEBI:24875"/>
    </cofactor>
</comment>
<dbReference type="Proteomes" id="UP000267900">
    <property type="component" value="Chromosome"/>
</dbReference>
<evidence type="ECO:0000256" key="18">
    <source>
        <dbReference type="ARBA" id="ARBA00046982"/>
    </source>
</evidence>
<keyword evidence="9" id="KW-0560">Oxidoreductase</keyword>
<dbReference type="PANTHER" id="PTHR21266">
    <property type="entry name" value="IRON-SULFUR DOMAIN CONTAINING PROTEIN"/>
    <property type="match status" value="1"/>
</dbReference>
<evidence type="ECO:0000256" key="1">
    <source>
        <dbReference type="ARBA" id="ARBA00001962"/>
    </source>
</evidence>
<sequence length="341" mass="38153">MTMRAREYKSNFSATAANENHLESLPYPTGWFCVGFSKEWRTGQVRAVPFMGSDIVVYRTRRGRLKVTRPYCPHLGAHLGAGGRIDGELLVCPFHGFSFDTDGSCVRTPYGTPPKVSLDLLPVREKHGIVWVWHSADGMSPTWQVPDFPETARPSAFRMTELAGHPQEVVENLVDYRHAVEIHGLQYVDVLEQPCGDGPFYSMKYRVGRGLLSFVIAQEIVLHFVGLGAALIVFDTLPLRMKAAQWLLATPTGPGRMRYWCAAHVVTGPGSRVPAPLRRGIERALGFGMNSWTMHDAQTDLPIWHHKAYLPHPGLNDADGPIGPFRHWARQFYPQEIPATS</sequence>
<keyword evidence="7" id="KW-0442">Lipid degradation</keyword>
<organism evidence="23 24">
    <name type="scientific">Streptomyces luteoverticillatus</name>
    <name type="common">Streptoverticillium luteoverticillatus</name>
    <dbReference type="NCBI Taxonomy" id="66425"/>
    <lineage>
        <taxon>Bacteria</taxon>
        <taxon>Bacillati</taxon>
        <taxon>Actinomycetota</taxon>
        <taxon>Actinomycetes</taxon>
        <taxon>Kitasatosporales</taxon>
        <taxon>Streptomycetaceae</taxon>
        <taxon>Streptomyces</taxon>
    </lineage>
</organism>
<dbReference type="SUPFAM" id="SSF50022">
    <property type="entry name" value="ISP domain"/>
    <property type="match status" value="1"/>
</dbReference>
<dbReference type="InterPro" id="IPR050584">
    <property type="entry name" value="Cholesterol_7-desaturase"/>
</dbReference>
<feature type="transmembrane region" description="Helical" evidence="21">
    <location>
        <begin position="211"/>
        <end position="234"/>
    </location>
</feature>
<keyword evidence="13" id="KW-0443">Lipid metabolism</keyword>
<keyword evidence="12 21" id="KW-0472">Membrane</keyword>
<evidence type="ECO:0000256" key="9">
    <source>
        <dbReference type="ARBA" id="ARBA00023002"/>
    </source>
</evidence>
<gene>
    <name evidence="23" type="ORF">EKH77_25970</name>
</gene>
<evidence type="ECO:0000313" key="24">
    <source>
        <dbReference type="Proteomes" id="UP000267900"/>
    </source>
</evidence>
<dbReference type="Pfam" id="PF19298">
    <property type="entry name" value="KshA_C"/>
    <property type="match status" value="1"/>
</dbReference>
<evidence type="ECO:0000259" key="22">
    <source>
        <dbReference type="PROSITE" id="PS51296"/>
    </source>
</evidence>
<dbReference type="AlphaFoldDB" id="A0A3Q9G2N5"/>
<evidence type="ECO:0000256" key="17">
    <source>
        <dbReference type="ARBA" id="ARBA00030944"/>
    </source>
</evidence>
<evidence type="ECO:0000313" key="23">
    <source>
        <dbReference type="EMBL" id="AZQ74206.1"/>
    </source>
</evidence>
<keyword evidence="11" id="KW-0411">Iron-sulfur</keyword>
<evidence type="ECO:0000256" key="2">
    <source>
        <dbReference type="ARBA" id="ARBA00004370"/>
    </source>
</evidence>
<dbReference type="PANTHER" id="PTHR21266:SF32">
    <property type="entry name" value="CHOLESTEROL 7-DESATURASE NVD"/>
    <property type="match status" value="1"/>
</dbReference>
<evidence type="ECO:0000256" key="15">
    <source>
        <dbReference type="ARBA" id="ARBA00025729"/>
    </source>
</evidence>
<keyword evidence="10" id="KW-0408">Iron</keyword>
<dbReference type="EMBL" id="CP034587">
    <property type="protein sequence ID" value="AZQ74206.1"/>
    <property type="molecule type" value="Genomic_DNA"/>
</dbReference>
<dbReference type="GO" id="GO:0005737">
    <property type="term" value="C:cytoplasm"/>
    <property type="evidence" value="ECO:0007669"/>
    <property type="project" value="TreeGrafter"/>
</dbReference>
<dbReference type="InterPro" id="IPR036922">
    <property type="entry name" value="Rieske_2Fe-2S_sf"/>
</dbReference>
<dbReference type="GO" id="GO:0046872">
    <property type="term" value="F:metal ion binding"/>
    <property type="evidence" value="ECO:0007669"/>
    <property type="project" value="UniProtKB-KW"/>
</dbReference>
<evidence type="ECO:0000256" key="12">
    <source>
        <dbReference type="ARBA" id="ARBA00023136"/>
    </source>
</evidence>
<reference evidence="23 24" key="1">
    <citation type="submission" date="2018-12" db="EMBL/GenBank/DDBJ databases">
        <title>The whole draft genome of Streptomyce luteoverticillatus CGMCC 15060.</title>
        <authorList>
            <person name="Feng Z."/>
            <person name="Chen G."/>
            <person name="Zhang J."/>
            <person name="Zhu H."/>
            <person name="Yu X."/>
            <person name="Zhang W."/>
            <person name="Zhang X."/>
        </authorList>
    </citation>
    <scope>NUCLEOTIDE SEQUENCE [LARGE SCALE GENOMIC DNA]</scope>
    <source>
        <strain evidence="23 24">CGMCC 15060</strain>
    </source>
</reference>
<keyword evidence="24" id="KW-1185">Reference proteome</keyword>
<comment type="catalytic activity">
    <reaction evidence="20">
        <text>cholesterol + NADPH + O2 + H(+) = 7-dehydrocholesterol + NADP(+) + 2 H2O</text>
        <dbReference type="Rhea" id="RHEA:45024"/>
        <dbReference type="ChEBI" id="CHEBI:15377"/>
        <dbReference type="ChEBI" id="CHEBI:15378"/>
        <dbReference type="ChEBI" id="CHEBI:15379"/>
        <dbReference type="ChEBI" id="CHEBI:16113"/>
        <dbReference type="ChEBI" id="CHEBI:17759"/>
        <dbReference type="ChEBI" id="CHEBI:57783"/>
        <dbReference type="ChEBI" id="CHEBI:58349"/>
        <dbReference type="EC" id="1.14.19.21"/>
    </reaction>
    <physiologicalReaction direction="left-to-right" evidence="20">
        <dbReference type="Rhea" id="RHEA:45025"/>
    </physiologicalReaction>
</comment>
<evidence type="ECO:0000256" key="10">
    <source>
        <dbReference type="ARBA" id="ARBA00023004"/>
    </source>
</evidence>
<evidence type="ECO:0000256" key="21">
    <source>
        <dbReference type="SAM" id="Phobius"/>
    </source>
</evidence>
<dbReference type="EC" id="1.14.19.21" evidence="16"/>
<evidence type="ECO:0000256" key="11">
    <source>
        <dbReference type="ARBA" id="ARBA00023014"/>
    </source>
</evidence>
<dbReference type="InterPro" id="IPR017941">
    <property type="entry name" value="Rieske_2Fe-2S"/>
</dbReference>
<evidence type="ECO:0000256" key="16">
    <source>
        <dbReference type="ARBA" id="ARBA00026095"/>
    </source>
</evidence>
<dbReference type="CDD" id="cd03469">
    <property type="entry name" value="Rieske_RO_Alpha_N"/>
    <property type="match status" value="1"/>
</dbReference>
<protein>
    <recommendedName>
        <fullName evidence="16">cholesterol 7-desaturase</fullName>
        <ecNumber evidence="16">1.14.19.21</ecNumber>
    </recommendedName>
    <alternativeName>
        <fullName evidence="17">Rieske-type oxygenase</fullName>
    </alternativeName>
</protein>
<name>A0A3Q9G2N5_STRLT</name>
<dbReference type="Gene3D" id="2.102.10.10">
    <property type="entry name" value="Rieske [2Fe-2S] iron-sulphur domain"/>
    <property type="match status" value="1"/>
</dbReference>
<dbReference type="GO" id="GO:0016042">
    <property type="term" value="P:lipid catabolic process"/>
    <property type="evidence" value="ECO:0007669"/>
    <property type="project" value="UniProtKB-KW"/>
</dbReference>
<comment type="catalytic activity">
    <reaction evidence="19">
        <text>cholesterol + NADH + O2 + H(+) = 7-dehydrocholesterol + NAD(+) + 2 H2O</text>
        <dbReference type="Rhea" id="RHEA:51644"/>
        <dbReference type="ChEBI" id="CHEBI:15377"/>
        <dbReference type="ChEBI" id="CHEBI:15378"/>
        <dbReference type="ChEBI" id="CHEBI:15379"/>
        <dbReference type="ChEBI" id="CHEBI:16113"/>
        <dbReference type="ChEBI" id="CHEBI:17759"/>
        <dbReference type="ChEBI" id="CHEBI:57540"/>
        <dbReference type="ChEBI" id="CHEBI:57945"/>
        <dbReference type="EC" id="1.14.19.21"/>
    </reaction>
    <physiologicalReaction direction="left-to-right" evidence="19">
        <dbReference type="Rhea" id="RHEA:51645"/>
    </physiologicalReaction>
</comment>
<comment type="subunit">
    <text evidence="18">Homotrimer. The two-component system 3-ketosteroid-9-alpha-monooxygenase is composed of an oxygenase component KshA and a reductase component KshB.</text>
</comment>
<keyword evidence="4 21" id="KW-0812">Transmembrane</keyword>
<dbReference type="PROSITE" id="PS51296">
    <property type="entry name" value="RIESKE"/>
    <property type="match status" value="1"/>
</dbReference>
<keyword evidence="5" id="KW-0001">2Fe-2S</keyword>
<dbReference type="GO" id="GO:0004497">
    <property type="term" value="F:monooxygenase activity"/>
    <property type="evidence" value="ECO:0007669"/>
    <property type="project" value="UniProtKB-ARBA"/>
</dbReference>
<evidence type="ECO:0000256" key="3">
    <source>
        <dbReference type="ARBA" id="ARBA00004972"/>
    </source>
</evidence>
<dbReference type="GO" id="GO:0170056">
    <property type="term" value="F:cholesterol 7-desaturase [NAD(P)H] activity"/>
    <property type="evidence" value="ECO:0007669"/>
    <property type="project" value="UniProtKB-EC"/>
</dbReference>
<dbReference type="Gene3D" id="3.90.380.10">
    <property type="entry name" value="Naphthalene 1,2-dioxygenase Alpha Subunit, Chain A, domain 1"/>
    <property type="match status" value="1"/>
</dbReference>
<evidence type="ECO:0000256" key="8">
    <source>
        <dbReference type="ARBA" id="ARBA00022989"/>
    </source>
</evidence>
<evidence type="ECO:0000256" key="14">
    <source>
        <dbReference type="ARBA" id="ARBA00025712"/>
    </source>
</evidence>
<evidence type="ECO:0000256" key="20">
    <source>
        <dbReference type="ARBA" id="ARBA00049548"/>
    </source>
</evidence>
<comment type="pathway">
    <text evidence="14">Steroid hormone biosynthesis; dafachronic acid biosynthesis.</text>
</comment>
<keyword evidence="6" id="KW-0479">Metal-binding</keyword>
<dbReference type="GO" id="GO:0016020">
    <property type="term" value="C:membrane"/>
    <property type="evidence" value="ECO:0007669"/>
    <property type="project" value="UniProtKB-SubCell"/>
</dbReference>
<comment type="similarity">
    <text evidence="15">Belongs to the cholesterol 7-desaturase family.</text>
</comment>
<feature type="domain" description="Rieske" evidence="22">
    <location>
        <begin position="31"/>
        <end position="132"/>
    </location>
</feature>
<evidence type="ECO:0000256" key="6">
    <source>
        <dbReference type="ARBA" id="ARBA00022723"/>
    </source>
</evidence>
<comment type="subcellular location">
    <subcellularLocation>
        <location evidence="2">Membrane</location>
    </subcellularLocation>
</comment>
<evidence type="ECO:0000256" key="19">
    <source>
        <dbReference type="ARBA" id="ARBA00047853"/>
    </source>
</evidence>
<dbReference type="SUPFAM" id="SSF55961">
    <property type="entry name" value="Bet v1-like"/>
    <property type="match status" value="1"/>
</dbReference>
<evidence type="ECO:0000256" key="5">
    <source>
        <dbReference type="ARBA" id="ARBA00022714"/>
    </source>
</evidence>
<evidence type="ECO:0000256" key="7">
    <source>
        <dbReference type="ARBA" id="ARBA00022963"/>
    </source>
</evidence>
<keyword evidence="8 21" id="KW-1133">Transmembrane helix</keyword>
<evidence type="ECO:0000256" key="4">
    <source>
        <dbReference type="ARBA" id="ARBA00022692"/>
    </source>
</evidence>